<evidence type="ECO:0000313" key="2">
    <source>
        <dbReference type="Proteomes" id="UP001324115"/>
    </source>
</evidence>
<dbReference type="Proteomes" id="UP001324115">
    <property type="component" value="Unassembled WGS sequence"/>
</dbReference>
<name>A0AAN7EJN3_QUERU</name>
<comment type="caution">
    <text evidence="1">The sequence shown here is derived from an EMBL/GenBank/DDBJ whole genome shotgun (WGS) entry which is preliminary data.</text>
</comment>
<sequence>MSEPEMVIPSLNPGGEVDCIKINPEMVIPDLNPGGYVVCIKIDPEVVAKLNPVAELSDSGVDTKPWFNKQKLGSVIPKQRKLVKLLMFKRLAQFVRHVFCPRGASSSLANKSFCCFKSGNPVHPHTP</sequence>
<evidence type="ECO:0000313" key="1">
    <source>
        <dbReference type="EMBL" id="KAK4572659.1"/>
    </source>
</evidence>
<dbReference type="EMBL" id="JAXUIC010000009">
    <property type="protein sequence ID" value="KAK4572659.1"/>
    <property type="molecule type" value="Genomic_DNA"/>
</dbReference>
<dbReference type="AlphaFoldDB" id="A0AAN7EJN3"/>
<protein>
    <submittedName>
        <fullName evidence="1">Uncharacterized protein</fullName>
    </submittedName>
</protein>
<gene>
    <name evidence="1" type="ORF">RGQ29_030904</name>
</gene>
<accession>A0AAN7EJN3</accession>
<reference evidence="1 2" key="1">
    <citation type="journal article" date="2023" name="G3 (Bethesda)">
        <title>A haplotype-resolved chromosome-scale genome for Quercus rubra L. provides insights into the genetics of adaptive traits for red oak species.</title>
        <authorList>
            <person name="Kapoor B."/>
            <person name="Jenkins J."/>
            <person name="Schmutz J."/>
            <person name="Zhebentyayeva T."/>
            <person name="Kuelheim C."/>
            <person name="Coggeshall M."/>
            <person name="Heim C."/>
            <person name="Lasky J.R."/>
            <person name="Leites L."/>
            <person name="Islam-Faridi N."/>
            <person name="Romero-Severson J."/>
            <person name="DeLeo V.L."/>
            <person name="Lucas S.M."/>
            <person name="Lazic D."/>
            <person name="Gailing O."/>
            <person name="Carlson J."/>
            <person name="Staton M."/>
        </authorList>
    </citation>
    <scope>NUCLEOTIDE SEQUENCE [LARGE SCALE GENOMIC DNA]</scope>
    <source>
        <strain evidence="1">Pseudo-F2</strain>
    </source>
</reference>
<organism evidence="1 2">
    <name type="scientific">Quercus rubra</name>
    <name type="common">Northern red oak</name>
    <name type="synonym">Quercus borealis</name>
    <dbReference type="NCBI Taxonomy" id="3512"/>
    <lineage>
        <taxon>Eukaryota</taxon>
        <taxon>Viridiplantae</taxon>
        <taxon>Streptophyta</taxon>
        <taxon>Embryophyta</taxon>
        <taxon>Tracheophyta</taxon>
        <taxon>Spermatophyta</taxon>
        <taxon>Magnoliopsida</taxon>
        <taxon>eudicotyledons</taxon>
        <taxon>Gunneridae</taxon>
        <taxon>Pentapetalae</taxon>
        <taxon>rosids</taxon>
        <taxon>fabids</taxon>
        <taxon>Fagales</taxon>
        <taxon>Fagaceae</taxon>
        <taxon>Quercus</taxon>
    </lineage>
</organism>
<keyword evidence="2" id="KW-1185">Reference proteome</keyword>
<proteinExistence type="predicted"/>